<keyword evidence="5" id="KW-0378">Hydrolase</keyword>
<proteinExistence type="predicted"/>
<evidence type="ECO:0000313" key="8">
    <source>
        <dbReference type="EMBL" id="TRO83976.1"/>
    </source>
</evidence>
<dbReference type="SUPFAM" id="SSF52317">
    <property type="entry name" value="Class I glutamine amidotransferase-like"/>
    <property type="match status" value="1"/>
</dbReference>
<dbReference type="Pfam" id="PF13507">
    <property type="entry name" value="GATase_5"/>
    <property type="match status" value="1"/>
</dbReference>
<dbReference type="PIRSF" id="PIRSF001586">
    <property type="entry name" value="FGAM_synth_I"/>
    <property type="match status" value="1"/>
</dbReference>
<dbReference type="InterPro" id="IPR010075">
    <property type="entry name" value="PRibForGlyAmidine_synth_PurQ"/>
</dbReference>
<dbReference type="InterPro" id="IPR029062">
    <property type="entry name" value="Class_I_gatase-like"/>
</dbReference>
<keyword evidence="9" id="KW-1185">Reference proteome</keyword>
<dbReference type="PROSITE" id="PS51273">
    <property type="entry name" value="GATASE_TYPE_1"/>
    <property type="match status" value="1"/>
</dbReference>
<reference evidence="8 9" key="1">
    <citation type="submission" date="2019-07" db="EMBL/GenBank/DDBJ databases">
        <title>Insights of Desulfuromonas acetexigens electromicrobiology.</title>
        <authorList>
            <person name="Katuri K."/>
            <person name="Sapireddy V."/>
            <person name="Shaw D.R."/>
            <person name="Saikaly P."/>
        </authorList>
    </citation>
    <scope>NUCLEOTIDE SEQUENCE [LARGE SCALE GENOMIC DNA]</scope>
    <source>
        <strain evidence="8 9">2873</strain>
    </source>
</reference>
<dbReference type="SMART" id="SM01211">
    <property type="entry name" value="GATase_5"/>
    <property type="match status" value="1"/>
</dbReference>
<dbReference type="GO" id="GO:0005524">
    <property type="term" value="F:ATP binding"/>
    <property type="evidence" value="ECO:0007669"/>
    <property type="project" value="UniProtKB-KW"/>
</dbReference>
<sequence>MAKEVRSIVITGNGTNCEREVANACRLAGAEVADIVHIAELLAGRVRLDDYHFLNLAGGFLDGDDLGSAKAGANRLRHAPVKGSAESLADQLYRFIEAGKLVMGVCNGFQLMVKMGLLPALDGDYRSQTATLTHNDSGRFEDRWTYLKVDPASPCIYTRGLTGIYLPVRHGEGKFLVREPQVLERIEAAHLAALKYCAADYNAPTMDYPLNPNGSTNAIAGVCDATGRIFGLMPHPEAYVHRTHHPRWTREEDLPEEGMGLWLYRNAVDFIRRELL</sequence>
<keyword evidence="6" id="KW-0067">ATP-binding</keyword>
<name>A0A550JL79_9BACT</name>
<dbReference type="GO" id="GO:0004642">
    <property type="term" value="F:phosphoribosylformylglycinamidine synthase activity"/>
    <property type="evidence" value="ECO:0007669"/>
    <property type="project" value="InterPro"/>
</dbReference>
<dbReference type="Gene3D" id="3.40.50.880">
    <property type="match status" value="1"/>
</dbReference>
<keyword evidence="4" id="KW-0658">Purine biosynthesis</keyword>
<keyword evidence="1" id="KW-0963">Cytoplasm</keyword>
<dbReference type="AlphaFoldDB" id="A0A550JL79"/>
<keyword evidence="2" id="KW-0436">Ligase</keyword>
<evidence type="ECO:0000256" key="1">
    <source>
        <dbReference type="ARBA" id="ARBA00022490"/>
    </source>
</evidence>
<protein>
    <submittedName>
        <fullName evidence="8">Phosphoribosylformylglycinamidine synthase subunit PurQ</fullName>
    </submittedName>
</protein>
<evidence type="ECO:0000256" key="3">
    <source>
        <dbReference type="ARBA" id="ARBA00022741"/>
    </source>
</evidence>
<accession>A0A550JL79</accession>
<evidence type="ECO:0000313" key="9">
    <source>
        <dbReference type="Proteomes" id="UP000317155"/>
    </source>
</evidence>
<evidence type="ECO:0000256" key="7">
    <source>
        <dbReference type="ARBA" id="ARBA00022962"/>
    </source>
</evidence>
<evidence type="ECO:0000256" key="5">
    <source>
        <dbReference type="ARBA" id="ARBA00022801"/>
    </source>
</evidence>
<keyword evidence="3" id="KW-0547">Nucleotide-binding</keyword>
<keyword evidence="7" id="KW-0315">Glutamine amidotransferase</keyword>
<evidence type="ECO:0000256" key="4">
    <source>
        <dbReference type="ARBA" id="ARBA00022755"/>
    </source>
</evidence>
<dbReference type="Proteomes" id="UP000317155">
    <property type="component" value="Unassembled WGS sequence"/>
</dbReference>
<dbReference type="PANTHER" id="PTHR10099:SF1">
    <property type="entry name" value="PHOSPHORIBOSYLFORMYLGLYCINAMIDINE SYNTHASE"/>
    <property type="match status" value="1"/>
</dbReference>
<dbReference type="OrthoDB" id="9804441at2"/>
<dbReference type="RefSeq" id="WP_092052965.1">
    <property type="nucleotide sequence ID" value="NZ_FOJJ01000001.1"/>
</dbReference>
<evidence type="ECO:0000256" key="2">
    <source>
        <dbReference type="ARBA" id="ARBA00022598"/>
    </source>
</evidence>
<dbReference type="PANTHER" id="PTHR10099">
    <property type="entry name" value="PHOSPHORIBOSYLFORMYLGLYCINAMIDINE SYNTHASE"/>
    <property type="match status" value="1"/>
</dbReference>
<dbReference type="EMBL" id="VJVV01000001">
    <property type="protein sequence ID" value="TRO83976.1"/>
    <property type="molecule type" value="Genomic_DNA"/>
</dbReference>
<dbReference type="GO" id="GO:0016787">
    <property type="term" value="F:hydrolase activity"/>
    <property type="evidence" value="ECO:0007669"/>
    <property type="project" value="UniProtKB-KW"/>
</dbReference>
<dbReference type="GO" id="GO:0006189">
    <property type="term" value="P:'de novo' IMP biosynthetic process"/>
    <property type="evidence" value="ECO:0007669"/>
    <property type="project" value="InterPro"/>
</dbReference>
<evidence type="ECO:0000256" key="6">
    <source>
        <dbReference type="ARBA" id="ARBA00022840"/>
    </source>
</evidence>
<dbReference type="GO" id="GO:0005737">
    <property type="term" value="C:cytoplasm"/>
    <property type="evidence" value="ECO:0007669"/>
    <property type="project" value="TreeGrafter"/>
</dbReference>
<organism evidence="8 9">
    <name type="scientific">Trichloromonas acetexigens</name>
    <dbReference type="NCBI Taxonomy" id="38815"/>
    <lineage>
        <taxon>Bacteria</taxon>
        <taxon>Pseudomonadati</taxon>
        <taxon>Thermodesulfobacteriota</taxon>
        <taxon>Desulfuromonadia</taxon>
        <taxon>Desulfuromonadales</taxon>
        <taxon>Trichloromonadaceae</taxon>
        <taxon>Trichloromonas</taxon>
    </lineage>
</organism>
<gene>
    <name evidence="8" type="ORF">FL622_02000</name>
</gene>
<comment type="caution">
    <text evidence="8">The sequence shown here is derived from an EMBL/GenBank/DDBJ whole genome shotgun (WGS) entry which is preliminary data.</text>
</comment>